<organism evidence="3 4">
    <name type="scientific">Aspergillus calidoustus</name>
    <dbReference type="NCBI Taxonomy" id="454130"/>
    <lineage>
        <taxon>Eukaryota</taxon>
        <taxon>Fungi</taxon>
        <taxon>Dikarya</taxon>
        <taxon>Ascomycota</taxon>
        <taxon>Pezizomycotina</taxon>
        <taxon>Eurotiomycetes</taxon>
        <taxon>Eurotiomycetidae</taxon>
        <taxon>Eurotiales</taxon>
        <taxon>Aspergillaceae</taxon>
        <taxon>Aspergillus</taxon>
        <taxon>Aspergillus subgen. Nidulantes</taxon>
    </lineage>
</organism>
<evidence type="ECO:0000313" key="3">
    <source>
        <dbReference type="EMBL" id="CEL10800.1"/>
    </source>
</evidence>
<feature type="compositionally biased region" description="Basic and acidic residues" evidence="1">
    <location>
        <begin position="66"/>
        <end position="76"/>
    </location>
</feature>
<name>A0A0U5GGD1_ASPCI</name>
<keyword evidence="2" id="KW-1133">Transmembrane helix</keyword>
<reference evidence="4" key="1">
    <citation type="journal article" date="2016" name="Genome Announc.">
        <title>Draft genome sequences of fungus Aspergillus calidoustus.</title>
        <authorList>
            <person name="Horn F."/>
            <person name="Linde J."/>
            <person name="Mattern D.J."/>
            <person name="Walther G."/>
            <person name="Guthke R."/>
            <person name="Scherlach K."/>
            <person name="Martin K."/>
            <person name="Brakhage A.A."/>
            <person name="Petzke L."/>
            <person name="Valiante V."/>
        </authorList>
    </citation>
    <scope>NUCLEOTIDE SEQUENCE [LARGE SCALE GENOMIC DNA]</scope>
    <source>
        <strain evidence="4">SF006504</strain>
    </source>
</reference>
<dbReference type="AlphaFoldDB" id="A0A0U5GGD1"/>
<keyword evidence="2" id="KW-0472">Membrane</keyword>
<gene>
    <name evidence="3" type="ORF">ASPCAL13911</name>
</gene>
<dbReference type="Proteomes" id="UP000054771">
    <property type="component" value="Unassembled WGS sequence"/>
</dbReference>
<evidence type="ECO:0000313" key="4">
    <source>
        <dbReference type="Proteomes" id="UP000054771"/>
    </source>
</evidence>
<dbReference type="EMBL" id="CDMC01000020">
    <property type="protein sequence ID" value="CEL10800.1"/>
    <property type="molecule type" value="Genomic_DNA"/>
</dbReference>
<evidence type="ECO:0000256" key="1">
    <source>
        <dbReference type="SAM" id="MobiDB-lite"/>
    </source>
</evidence>
<protein>
    <submittedName>
        <fullName evidence="3">Uncharacterized protein</fullName>
    </submittedName>
</protein>
<dbReference type="OMA" id="EKEMTHE"/>
<feature type="transmembrane region" description="Helical" evidence="2">
    <location>
        <begin position="7"/>
        <end position="30"/>
    </location>
</feature>
<dbReference type="OrthoDB" id="4159814at2759"/>
<keyword evidence="4" id="KW-1185">Reference proteome</keyword>
<keyword evidence="2" id="KW-0812">Transmembrane</keyword>
<accession>A0A0U5GGD1</accession>
<sequence>MALTKEVVILLVIVGCVVFTLLGYSIHYLATNGFHGEGQDPEMGQEQRQYMRQLRMKQLHWMAREARDARRPHDVETPVSGVYSTKEGY</sequence>
<proteinExistence type="predicted"/>
<feature type="region of interest" description="Disordered" evidence="1">
    <location>
        <begin position="66"/>
        <end position="89"/>
    </location>
</feature>
<evidence type="ECO:0000256" key="2">
    <source>
        <dbReference type="SAM" id="Phobius"/>
    </source>
</evidence>